<keyword evidence="3" id="KW-0998">Cell outer membrane</keyword>
<dbReference type="AlphaFoldDB" id="A0A7V6A2L6"/>
<dbReference type="Gene3D" id="1.25.40.10">
    <property type="entry name" value="Tetratricopeptide repeat domain"/>
    <property type="match status" value="1"/>
</dbReference>
<protein>
    <submittedName>
        <fullName evidence="5">Outer membrane protein assembly factor BamD</fullName>
    </submittedName>
</protein>
<dbReference type="PANTHER" id="PTHR37423:SF6">
    <property type="entry name" value="CELL DIVISION COORDINATOR CPOB"/>
    <property type="match status" value="1"/>
</dbReference>
<evidence type="ECO:0000313" key="5">
    <source>
        <dbReference type="EMBL" id="HHS29137.1"/>
    </source>
</evidence>
<dbReference type="NCBIfam" id="TIGR03302">
    <property type="entry name" value="OM_YfiO"/>
    <property type="match status" value="1"/>
</dbReference>
<dbReference type="PANTHER" id="PTHR37423">
    <property type="entry name" value="SOLUBLE LYTIC MUREIN TRANSGLYCOSYLASE-RELATED"/>
    <property type="match status" value="1"/>
</dbReference>
<dbReference type="InterPro" id="IPR011990">
    <property type="entry name" value="TPR-like_helical_dom_sf"/>
</dbReference>
<keyword evidence="1" id="KW-0732">Signal</keyword>
<organism evidence="5">
    <name type="scientific">Desulfobacca acetoxidans</name>
    <dbReference type="NCBI Taxonomy" id="60893"/>
    <lineage>
        <taxon>Bacteria</taxon>
        <taxon>Pseudomonadati</taxon>
        <taxon>Thermodesulfobacteriota</taxon>
        <taxon>Desulfobaccia</taxon>
        <taxon>Desulfobaccales</taxon>
        <taxon>Desulfobaccaceae</taxon>
        <taxon>Desulfobacca</taxon>
    </lineage>
</organism>
<evidence type="ECO:0000256" key="1">
    <source>
        <dbReference type="ARBA" id="ARBA00022729"/>
    </source>
</evidence>
<accession>A0A7V6A2L6</accession>
<name>A0A7V6A2L6_9BACT</name>
<evidence type="ECO:0000259" key="4">
    <source>
        <dbReference type="Pfam" id="PF13525"/>
    </source>
</evidence>
<evidence type="ECO:0000256" key="2">
    <source>
        <dbReference type="ARBA" id="ARBA00023136"/>
    </source>
</evidence>
<comment type="caution">
    <text evidence="5">The sequence shown here is derived from an EMBL/GenBank/DDBJ whole genome shotgun (WGS) entry which is preliminary data.</text>
</comment>
<dbReference type="EMBL" id="DTGR01000082">
    <property type="protein sequence ID" value="HHS29137.1"/>
    <property type="molecule type" value="Genomic_DNA"/>
</dbReference>
<reference evidence="5" key="1">
    <citation type="journal article" date="2020" name="mSystems">
        <title>Genome- and Community-Level Interaction Insights into Carbon Utilization and Element Cycling Functions of Hydrothermarchaeota in Hydrothermal Sediment.</title>
        <authorList>
            <person name="Zhou Z."/>
            <person name="Liu Y."/>
            <person name="Xu W."/>
            <person name="Pan J."/>
            <person name="Luo Z.H."/>
            <person name="Li M."/>
        </authorList>
    </citation>
    <scope>NUCLEOTIDE SEQUENCE [LARGE SCALE GENOMIC DNA]</scope>
    <source>
        <strain evidence="5">SpSt-767</strain>
    </source>
</reference>
<feature type="domain" description="Outer membrane lipoprotein BamD-like" evidence="4">
    <location>
        <begin position="38"/>
        <end position="207"/>
    </location>
</feature>
<dbReference type="SUPFAM" id="SSF48452">
    <property type="entry name" value="TPR-like"/>
    <property type="match status" value="1"/>
</dbReference>
<proteinExistence type="inferred from homology"/>
<keyword evidence="2" id="KW-0472">Membrane</keyword>
<dbReference type="HAMAP" id="MF_00922">
    <property type="entry name" value="OM_assembly_BamD"/>
    <property type="match status" value="1"/>
</dbReference>
<gene>
    <name evidence="5" type="ORF">ENV52_05475</name>
</gene>
<dbReference type="InterPro" id="IPR039565">
    <property type="entry name" value="BamD-like"/>
</dbReference>
<dbReference type="InterPro" id="IPR017689">
    <property type="entry name" value="BamD"/>
</dbReference>
<evidence type="ECO:0000256" key="3">
    <source>
        <dbReference type="ARBA" id="ARBA00023237"/>
    </source>
</evidence>
<dbReference type="Pfam" id="PF13525">
    <property type="entry name" value="YfiO"/>
    <property type="match status" value="1"/>
</dbReference>
<sequence>MWRASLRRALIVLLLLSLIWGCGMGRRLFGKKTTDTSPDVMAKEGIEQLKKRDYIEAAETFSKIKDRYPYSEEATLAQLKLADTLYYNRKFDEAAAAYKEFEKLHPSNKAIPYVIYREGLCYYRQRPTIDRDQTPTEKALEEFRRLEKKYPQSEYAARAEKFKQRCLEDLAAHEFYVGEFYYKTKHFPSALDRFQALSQEYPNFKPEEVKRYIKDCQYNIDHPEQVEGFISKLFDAKW</sequence>